<comment type="subcellular location">
    <subcellularLocation>
        <location evidence="1">Membrane</location>
    </subcellularLocation>
</comment>
<evidence type="ECO:0000256" key="3">
    <source>
        <dbReference type="ARBA" id="ARBA00022989"/>
    </source>
</evidence>
<keyword evidence="2 6" id="KW-0812">Transmembrane</keyword>
<dbReference type="GO" id="GO:0008610">
    <property type="term" value="P:lipid biosynthetic process"/>
    <property type="evidence" value="ECO:0007669"/>
    <property type="project" value="InterPro"/>
</dbReference>
<feature type="domain" description="Fatty acid hydroxylase" evidence="7">
    <location>
        <begin position="151"/>
        <end position="281"/>
    </location>
</feature>
<evidence type="ECO:0000256" key="6">
    <source>
        <dbReference type="SAM" id="Phobius"/>
    </source>
</evidence>
<evidence type="ECO:0000313" key="8">
    <source>
        <dbReference type="EMBL" id="KAF2233152.1"/>
    </source>
</evidence>
<reference evidence="8" key="1">
    <citation type="journal article" date="2020" name="Stud. Mycol.">
        <title>101 Dothideomycetes genomes: a test case for predicting lifestyles and emergence of pathogens.</title>
        <authorList>
            <person name="Haridas S."/>
            <person name="Albert R."/>
            <person name="Binder M."/>
            <person name="Bloem J."/>
            <person name="Labutti K."/>
            <person name="Salamov A."/>
            <person name="Andreopoulos B."/>
            <person name="Baker S."/>
            <person name="Barry K."/>
            <person name="Bills G."/>
            <person name="Bluhm B."/>
            <person name="Cannon C."/>
            <person name="Castanera R."/>
            <person name="Culley D."/>
            <person name="Daum C."/>
            <person name="Ezra D."/>
            <person name="Gonzalez J."/>
            <person name="Henrissat B."/>
            <person name="Kuo A."/>
            <person name="Liang C."/>
            <person name="Lipzen A."/>
            <person name="Lutzoni F."/>
            <person name="Magnuson J."/>
            <person name="Mondo S."/>
            <person name="Nolan M."/>
            <person name="Ohm R."/>
            <person name="Pangilinan J."/>
            <person name="Park H.-J."/>
            <person name="Ramirez L."/>
            <person name="Alfaro M."/>
            <person name="Sun H."/>
            <person name="Tritt A."/>
            <person name="Yoshinaga Y."/>
            <person name="Zwiers L.-H."/>
            <person name="Turgeon B."/>
            <person name="Goodwin S."/>
            <person name="Spatafora J."/>
            <person name="Crous P."/>
            <person name="Grigoriev I."/>
        </authorList>
    </citation>
    <scope>NUCLEOTIDE SEQUENCE</scope>
    <source>
        <strain evidence="8">Tuck. ex Michener</strain>
    </source>
</reference>
<feature type="transmembrane region" description="Helical" evidence="6">
    <location>
        <begin position="29"/>
        <end position="50"/>
    </location>
</feature>
<name>A0A6A6H575_VIRVR</name>
<proteinExistence type="predicted"/>
<feature type="transmembrane region" description="Helical" evidence="6">
    <location>
        <begin position="57"/>
        <end position="77"/>
    </location>
</feature>
<sequence length="329" mass="36782">MAFAIPLPVLSFLAVPALSSYSTQLNILFFYMTWSTLLFSYSPLAIEFFGTFAIRTLFYTLPSLLFLAFDTAIPNVAVLIKAQGDPALPSRHSPKRLAFIVALTLFNVALGVALQTAIDLLFTHVFNIRSNLRVTTSLPLPWEIANDLFRGLVLRGVLHYYLHRFGLHDSRSPIAKWHQNWQHSIRVSFSMVANFDHPVCYLVGRWLPAYLPAALFRSHILTYHIMVALLSLEEAFTYSGYSILPSTIILAGMARRLDGHFMNEGEGNFGASGLLDWAFGTSIGRDVLEDVKAEMEKHDVEGRTENAVGNAVSNVKGKARKKEKKSSNK</sequence>
<keyword evidence="3 6" id="KW-1133">Transmembrane helix</keyword>
<evidence type="ECO:0000256" key="1">
    <source>
        <dbReference type="ARBA" id="ARBA00004370"/>
    </source>
</evidence>
<protein>
    <recommendedName>
        <fullName evidence="7">Fatty acid hydroxylase domain-containing protein</fullName>
    </recommendedName>
</protein>
<dbReference type="OrthoDB" id="408954at2759"/>
<dbReference type="GO" id="GO:0016491">
    <property type="term" value="F:oxidoreductase activity"/>
    <property type="evidence" value="ECO:0007669"/>
    <property type="project" value="InterPro"/>
</dbReference>
<dbReference type="EMBL" id="ML991809">
    <property type="protein sequence ID" value="KAF2233152.1"/>
    <property type="molecule type" value="Genomic_DNA"/>
</dbReference>
<evidence type="ECO:0000256" key="5">
    <source>
        <dbReference type="SAM" id="MobiDB-lite"/>
    </source>
</evidence>
<dbReference type="GO" id="GO:0016020">
    <property type="term" value="C:membrane"/>
    <property type="evidence" value="ECO:0007669"/>
    <property type="project" value="UniProtKB-SubCell"/>
</dbReference>
<accession>A0A6A6H575</accession>
<feature type="region of interest" description="Disordered" evidence="5">
    <location>
        <begin position="299"/>
        <end position="329"/>
    </location>
</feature>
<keyword evidence="9" id="KW-1185">Reference proteome</keyword>
<feature type="compositionally biased region" description="Basic residues" evidence="5">
    <location>
        <begin position="317"/>
        <end position="329"/>
    </location>
</feature>
<dbReference type="GO" id="GO:0005506">
    <property type="term" value="F:iron ion binding"/>
    <property type="evidence" value="ECO:0007669"/>
    <property type="project" value="InterPro"/>
</dbReference>
<evidence type="ECO:0000259" key="7">
    <source>
        <dbReference type="Pfam" id="PF04116"/>
    </source>
</evidence>
<feature type="transmembrane region" description="Helical" evidence="6">
    <location>
        <begin position="97"/>
        <end position="122"/>
    </location>
</feature>
<dbReference type="PANTHER" id="PTHR11863">
    <property type="entry name" value="STEROL DESATURASE"/>
    <property type="match status" value="1"/>
</dbReference>
<dbReference type="InterPro" id="IPR006694">
    <property type="entry name" value="Fatty_acid_hydroxylase"/>
</dbReference>
<dbReference type="Proteomes" id="UP000800092">
    <property type="component" value="Unassembled WGS sequence"/>
</dbReference>
<dbReference type="AlphaFoldDB" id="A0A6A6H575"/>
<evidence type="ECO:0000256" key="2">
    <source>
        <dbReference type="ARBA" id="ARBA00022692"/>
    </source>
</evidence>
<keyword evidence="4 6" id="KW-0472">Membrane</keyword>
<dbReference type="InterPro" id="IPR050307">
    <property type="entry name" value="Sterol_Desaturase_Related"/>
</dbReference>
<gene>
    <name evidence="8" type="ORF">EV356DRAFT_468956</name>
</gene>
<evidence type="ECO:0000256" key="4">
    <source>
        <dbReference type="ARBA" id="ARBA00023136"/>
    </source>
</evidence>
<evidence type="ECO:0000313" key="9">
    <source>
        <dbReference type="Proteomes" id="UP000800092"/>
    </source>
</evidence>
<organism evidence="8 9">
    <name type="scientific">Viridothelium virens</name>
    <name type="common">Speckled blister lichen</name>
    <name type="synonym">Trypethelium virens</name>
    <dbReference type="NCBI Taxonomy" id="1048519"/>
    <lineage>
        <taxon>Eukaryota</taxon>
        <taxon>Fungi</taxon>
        <taxon>Dikarya</taxon>
        <taxon>Ascomycota</taxon>
        <taxon>Pezizomycotina</taxon>
        <taxon>Dothideomycetes</taxon>
        <taxon>Dothideomycetes incertae sedis</taxon>
        <taxon>Trypetheliales</taxon>
        <taxon>Trypetheliaceae</taxon>
        <taxon>Viridothelium</taxon>
    </lineage>
</organism>
<dbReference type="Pfam" id="PF04116">
    <property type="entry name" value="FA_hydroxylase"/>
    <property type="match status" value="1"/>
</dbReference>